<dbReference type="Gene3D" id="2.60.40.2360">
    <property type="entry name" value="Intracellular proteinase inhibitor BsuPI"/>
    <property type="match status" value="1"/>
</dbReference>
<dbReference type="RefSeq" id="WP_132371754.1">
    <property type="nucleotide sequence ID" value="NZ_SMAN01000009.1"/>
</dbReference>
<sequence length="299" mass="33309">MKQLLLTMMALLFLLAACGTDDLSNGDGGNQGNLDDQTGHQTNPNDHGGGQVIDQPEELTEEELLAMIDQLNYRTAVQPDIEQTIFTMELINTGDDTVELGFSSGQQFEIVVTNAETGEEVYRYSEGRAFTEAFVYKPVEPGQSLTWKEVWEYGNDIQPGTYNAEVTILASQINKQVIEGQPFVKQFSFEIPEEKERSAFHNVKVEGTAGKYKVTGEARVSEGGFMYHVEDGHNLLVEDTPVQVAEDADSSWSEFELDIEIPEEQLPVNGTLTLVLYEENKKEGKPGSQHHVTLEQIIQ</sequence>
<feature type="region of interest" description="Disordered" evidence="1">
    <location>
        <begin position="27"/>
        <end position="53"/>
    </location>
</feature>
<evidence type="ECO:0000259" key="4">
    <source>
        <dbReference type="Pfam" id="PF12690"/>
    </source>
</evidence>
<dbReference type="Pfam" id="PF12690">
    <property type="entry name" value="BsuPI"/>
    <property type="match status" value="1"/>
</dbReference>
<proteinExistence type="predicted"/>
<dbReference type="Pfam" id="PF10648">
    <property type="entry name" value="Gmad2"/>
    <property type="match status" value="1"/>
</dbReference>
<feature type="domain" description="Bacterial spore germination immunoglobulin-like" evidence="3">
    <location>
        <begin position="210"/>
        <end position="284"/>
    </location>
</feature>
<reference evidence="5 6" key="1">
    <citation type="submission" date="2019-03" db="EMBL/GenBank/DDBJ databases">
        <title>Genomic Encyclopedia of Type Strains, Phase IV (KMG-IV): sequencing the most valuable type-strain genomes for metagenomic binning, comparative biology and taxonomic classification.</title>
        <authorList>
            <person name="Goeker M."/>
        </authorList>
    </citation>
    <scope>NUCLEOTIDE SEQUENCE [LARGE SCALE GENOMIC DNA]</scope>
    <source>
        <strain evidence="5 6">DSM 25894</strain>
    </source>
</reference>
<dbReference type="OrthoDB" id="1357684at2"/>
<feature type="chain" id="PRO_5039211434" evidence="2">
    <location>
        <begin position="20"/>
        <end position="299"/>
    </location>
</feature>
<gene>
    <name evidence="5" type="ORF">EDD68_10988</name>
</gene>
<dbReference type="InterPro" id="IPR018911">
    <property type="entry name" value="Gmad2_Ig-like_dom"/>
</dbReference>
<dbReference type="InterPro" id="IPR020481">
    <property type="entry name" value="Intracell_prot_inh_BsuPI"/>
</dbReference>
<dbReference type="InterPro" id="IPR038144">
    <property type="entry name" value="IPI"/>
</dbReference>
<comment type="caution">
    <text evidence="5">The sequence shown here is derived from an EMBL/GenBank/DDBJ whole genome shotgun (WGS) entry which is preliminary data.</text>
</comment>
<keyword evidence="2" id="KW-0732">Signal</keyword>
<dbReference type="AlphaFoldDB" id="A0A4R3N2Q2"/>
<feature type="signal peptide" evidence="2">
    <location>
        <begin position="1"/>
        <end position="19"/>
    </location>
</feature>
<evidence type="ECO:0000313" key="5">
    <source>
        <dbReference type="EMBL" id="TCT22441.1"/>
    </source>
</evidence>
<feature type="domain" description="Intracellular proteinase inhibitor BsuPI" evidence="4">
    <location>
        <begin position="75"/>
        <end position="172"/>
    </location>
</feature>
<name>A0A4R3N2Q2_9BACI</name>
<evidence type="ECO:0000259" key="3">
    <source>
        <dbReference type="Pfam" id="PF10648"/>
    </source>
</evidence>
<protein>
    <submittedName>
        <fullName evidence="5">Immunoglobulin-like protein involved in spore germination</fullName>
    </submittedName>
</protein>
<evidence type="ECO:0000256" key="1">
    <source>
        <dbReference type="SAM" id="MobiDB-lite"/>
    </source>
</evidence>
<organism evidence="5 6">
    <name type="scientific">Melghiribacillus thermohalophilus</name>
    <dbReference type="NCBI Taxonomy" id="1324956"/>
    <lineage>
        <taxon>Bacteria</taxon>
        <taxon>Bacillati</taxon>
        <taxon>Bacillota</taxon>
        <taxon>Bacilli</taxon>
        <taxon>Bacillales</taxon>
        <taxon>Bacillaceae</taxon>
        <taxon>Melghiribacillus</taxon>
    </lineage>
</organism>
<evidence type="ECO:0000256" key="2">
    <source>
        <dbReference type="SAM" id="SignalP"/>
    </source>
</evidence>
<dbReference type="EMBL" id="SMAN01000009">
    <property type="protein sequence ID" value="TCT22441.1"/>
    <property type="molecule type" value="Genomic_DNA"/>
</dbReference>
<accession>A0A4R3N2Q2</accession>
<evidence type="ECO:0000313" key="6">
    <source>
        <dbReference type="Proteomes" id="UP000294650"/>
    </source>
</evidence>
<dbReference type="PROSITE" id="PS51257">
    <property type="entry name" value="PROKAR_LIPOPROTEIN"/>
    <property type="match status" value="1"/>
</dbReference>
<keyword evidence="6" id="KW-1185">Reference proteome</keyword>
<dbReference type="Proteomes" id="UP000294650">
    <property type="component" value="Unassembled WGS sequence"/>
</dbReference>